<evidence type="ECO:0000256" key="1">
    <source>
        <dbReference type="SAM" id="MobiDB-lite"/>
    </source>
</evidence>
<dbReference type="EMBL" id="JAEDXU010000008">
    <property type="protein sequence ID" value="MBP1047590.1"/>
    <property type="molecule type" value="Genomic_DNA"/>
</dbReference>
<name>A0ABS4CNH6_9ENTE</name>
<sequence>MRIIKKNRIAWVAVTLILSIVLISKYLTIGNIKASEADYNLEIVDPNYKDTGYLQVKLSIPNTKKEKLKLNFSEVFSYDVEQLVDGLSDADQEKVAISVDDSDYLKGAELDLSGNGHALSITFVVLPDNESSKETGSVSLTDSAGNELSSISFETKEEEEIEEEPEVDQEAVDEITEAAADLQQSARMMISPMSIDLPTPTNPVDVTSWSELQTALTSPTVDWINLKADIDFGAAVTVTTSKVINGQNGAAKFTLNFAARAVTLGSASAGSKISLVNVDIKGTNAAAIFTSTTSNSANWGLELDNVATTENASALISAVEADVTISGETTLSNTGNTTFIIAKSLKVTDNANVTANIVRIFYSTARAGSQVTVDGDSKLTVTNSSTYNVIQATQLADFSFDGEGTEVTLNGYSTGGSSTDGVMYLDAGTSATTISVTNGAVLNVNSLATSSGAPCIMMESLGGKFIVSDNSELNAISENSDGGSLAAVVRFYTRGNNTFEASNNSKINLVKKTGNQSVLRMYRDNNGVVVSGGSEFNLTTAGDGTQRDPGSNGHNQGIQFRNGSSGATSYFKVLDEDSSVSMSAGYGATIDCNNQTLDVDVDEGAYFVVRGRTASATSGVFSSSSNVTNFTMNKPKYFDFRNDRTGGAVIFENNNGSTFNMTGSDLSVWKRGANLDGNPSKSWTMINSVWTGVNFAQGTSDNNTDFNSTFEGASAYSRMTANNQTAVIDELRVPTNADKYIWGHASVPEGKNEGMRDAYTDEVHVRVRVYRSSDPADYYEAVGSSIGDGEDDDGIAVYGDDERAGIFKIDVPNGEFLTAAYKIEVISAWRGIKENEGSSVVHTSTASDLQTPERVVLDVTPPEPTALTDENLNNATKVLSGENAESGALVHVYYNSGDSASGTLLGTTTVQSDGSWSFNLPYYVEKTKELSVYLSDTAGQYTAAQVVSAPGETPVLYDQTGLVKPPVTNISTGNINPYNDYAYHDAVFKGVEKYTVTDVIPVPTLQKGVTSSAGDSVSVGDTLTYSLTAVNTKAGSKDWGNVVLEDTLPDGLSFNEANHGITITLYNASETPGTDPGTPITVDTDSFEYDENTRLLTINVGNVPASHTVVATFNVKAASASETDILNKAYAKGDSPQEATFVEGGTVVGPFISLEAESNEIGLPGGELYGGLTFVSAPTTIDFGVQTVKTSVQRINQPTTMTGDLAVQDTRKTRSQWKLMAKITSDLSNGTDTVTDALIYVYNGADVVLDSSSQEVAKNTNSDTEVYKINDSWSESGDGLKLETKIGAVQSIGDYVGVITWELVDAPL</sequence>
<dbReference type="Pfam" id="PF20585">
    <property type="entry name" value="Pectate_lyase_5"/>
    <property type="match status" value="1"/>
</dbReference>
<comment type="caution">
    <text evidence="4">The sequence shown here is derived from an EMBL/GenBank/DDBJ whole genome shotgun (WGS) entry which is preliminary data.</text>
</comment>
<dbReference type="NCBIfam" id="TIGR04226">
    <property type="entry name" value="RrgB_K2N_iso_D2"/>
    <property type="match status" value="1"/>
</dbReference>
<keyword evidence="2" id="KW-0812">Transmembrane</keyword>
<evidence type="ECO:0000313" key="4">
    <source>
        <dbReference type="EMBL" id="MBP1047590.1"/>
    </source>
</evidence>
<dbReference type="RefSeq" id="WP_209558366.1">
    <property type="nucleotide sequence ID" value="NZ_JAEDXU010000008.1"/>
</dbReference>
<dbReference type="Pfam" id="PF17936">
    <property type="entry name" value="Big_6"/>
    <property type="match status" value="1"/>
</dbReference>
<accession>A0ABS4CNH6</accession>
<reference evidence="4 5" key="1">
    <citation type="submission" date="2020-12" db="EMBL/GenBank/DDBJ databases">
        <title>Vagococcus allomyrinae sp. nov. and Enterococcus lavae sp. nov., isolated from the larvae of Allomyrina dichotoma.</title>
        <authorList>
            <person name="Lee S.D."/>
        </authorList>
    </citation>
    <scope>NUCLEOTIDE SEQUENCE [LARGE SCALE GENOMIC DNA]</scope>
    <source>
        <strain evidence="4 5">BWM-S5</strain>
    </source>
</reference>
<dbReference type="InterPro" id="IPR047589">
    <property type="entry name" value="DUF11_rpt"/>
</dbReference>
<keyword evidence="2" id="KW-0472">Membrane</keyword>
<feature type="region of interest" description="Disordered" evidence="1">
    <location>
        <begin position="539"/>
        <end position="561"/>
    </location>
</feature>
<dbReference type="InterPro" id="IPR013783">
    <property type="entry name" value="Ig-like_fold"/>
</dbReference>
<dbReference type="Gene3D" id="2.60.40.740">
    <property type="match status" value="1"/>
</dbReference>
<gene>
    <name evidence="4" type="ORF">I6N96_14985</name>
</gene>
<dbReference type="InterPro" id="IPR046776">
    <property type="entry name" value="Pectate_lyase_5"/>
</dbReference>
<dbReference type="InterPro" id="IPR041498">
    <property type="entry name" value="Big_6"/>
</dbReference>
<evidence type="ECO:0000259" key="3">
    <source>
        <dbReference type="Pfam" id="PF17936"/>
    </source>
</evidence>
<dbReference type="InterPro" id="IPR026466">
    <property type="entry name" value="Fim_isopep_form_D2_dom"/>
</dbReference>
<keyword evidence="5" id="KW-1185">Reference proteome</keyword>
<protein>
    <submittedName>
        <fullName evidence="4">DUF11 domain-containing protein</fullName>
    </submittedName>
</protein>
<dbReference type="NCBIfam" id="TIGR01451">
    <property type="entry name" value="B_ant_repeat"/>
    <property type="match status" value="1"/>
</dbReference>
<keyword evidence="2" id="KW-1133">Transmembrane helix</keyword>
<evidence type="ECO:0000256" key="2">
    <source>
        <dbReference type="SAM" id="Phobius"/>
    </source>
</evidence>
<organism evidence="4 5">
    <name type="scientific">Enterococcus larvae</name>
    <dbReference type="NCBI Taxonomy" id="2794352"/>
    <lineage>
        <taxon>Bacteria</taxon>
        <taxon>Bacillati</taxon>
        <taxon>Bacillota</taxon>
        <taxon>Bacilli</taxon>
        <taxon>Lactobacillales</taxon>
        <taxon>Enterococcaceae</taxon>
        <taxon>Enterococcus</taxon>
    </lineage>
</organism>
<feature type="domain" description="Bacterial Ig" evidence="3">
    <location>
        <begin position="864"/>
        <end position="950"/>
    </location>
</feature>
<dbReference type="Gene3D" id="2.60.40.10">
    <property type="entry name" value="Immunoglobulins"/>
    <property type="match status" value="1"/>
</dbReference>
<dbReference type="Proteomes" id="UP000673375">
    <property type="component" value="Unassembled WGS sequence"/>
</dbReference>
<proteinExistence type="predicted"/>
<evidence type="ECO:0000313" key="5">
    <source>
        <dbReference type="Proteomes" id="UP000673375"/>
    </source>
</evidence>
<feature type="transmembrane region" description="Helical" evidence="2">
    <location>
        <begin position="9"/>
        <end position="27"/>
    </location>
</feature>